<protein>
    <submittedName>
        <fullName evidence="1">Kinase-like protein</fullName>
    </submittedName>
</protein>
<dbReference type="Proteomes" id="UP000250078">
    <property type="component" value="Unassembled WGS sequence"/>
</dbReference>
<keyword evidence="2" id="KW-1185">Reference proteome</keyword>
<name>A0ACC8ENP2_9PEZI</name>
<sequence>MDSSEEIISLPSGHTVYDQKSDIPFTHLAVLGQGSFGFVEKVEHPSGIYARKQFRLPKYNSQRFIRDIESEVNIISKLRHRHIVQVLATYHYKWEFGIIMRPVADMNLEEFLAEVNQRKEQQRTQRCRPIKRWFRCLTEAIAYMHSKKMKHKDLKPSNILVLDEEVLIADFGIAKDMVDETTTASIGTPSHHGTPLYQAPEVEANNEPRGRAADIFSLGCVFLEMFT</sequence>
<gene>
    <name evidence="1" type="ORF">K441DRAFT_592793</name>
</gene>
<proteinExistence type="predicted"/>
<feature type="non-terminal residue" evidence="1">
    <location>
        <position position="227"/>
    </location>
</feature>
<dbReference type="EMBL" id="KV748256">
    <property type="protein sequence ID" value="OCK87709.1"/>
    <property type="molecule type" value="Genomic_DNA"/>
</dbReference>
<organism evidence="1 2">
    <name type="scientific">Cenococcum geophilum 1.58</name>
    <dbReference type="NCBI Taxonomy" id="794803"/>
    <lineage>
        <taxon>Eukaryota</taxon>
        <taxon>Fungi</taxon>
        <taxon>Dikarya</taxon>
        <taxon>Ascomycota</taxon>
        <taxon>Pezizomycotina</taxon>
        <taxon>Dothideomycetes</taxon>
        <taxon>Pleosporomycetidae</taxon>
        <taxon>Gloniales</taxon>
        <taxon>Gloniaceae</taxon>
        <taxon>Cenococcum</taxon>
    </lineage>
</organism>
<accession>A0ACC8ENP2</accession>
<evidence type="ECO:0000313" key="1">
    <source>
        <dbReference type="EMBL" id="OCK87709.1"/>
    </source>
</evidence>
<evidence type="ECO:0000313" key="2">
    <source>
        <dbReference type="Proteomes" id="UP000250078"/>
    </source>
</evidence>
<reference evidence="1 2" key="1">
    <citation type="journal article" date="2016" name="Nat. Commun.">
        <title>Ectomycorrhizal ecology is imprinted in the genome of the dominant symbiotic fungus Cenococcum geophilum.</title>
        <authorList>
            <consortium name="DOE Joint Genome Institute"/>
            <person name="Peter M."/>
            <person name="Kohler A."/>
            <person name="Ohm R.A."/>
            <person name="Kuo A."/>
            <person name="Krutzmann J."/>
            <person name="Morin E."/>
            <person name="Arend M."/>
            <person name="Barry K.W."/>
            <person name="Binder M."/>
            <person name="Choi C."/>
            <person name="Clum A."/>
            <person name="Copeland A."/>
            <person name="Grisel N."/>
            <person name="Haridas S."/>
            <person name="Kipfer T."/>
            <person name="LaButti K."/>
            <person name="Lindquist E."/>
            <person name="Lipzen A."/>
            <person name="Maire R."/>
            <person name="Meier B."/>
            <person name="Mihaltcheva S."/>
            <person name="Molinier V."/>
            <person name="Murat C."/>
            <person name="Poggeler S."/>
            <person name="Quandt C.A."/>
            <person name="Sperisen C."/>
            <person name="Tritt A."/>
            <person name="Tisserant E."/>
            <person name="Crous P.W."/>
            <person name="Henrissat B."/>
            <person name="Nehls U."/>
            <person name="Egli S."/>
            <person name="Spatafora J.W."/>
            <person name="Grigoriev I.V."/>
            <person name="Martin F.M."/>
        </authorList>
    </citation>
    <scope>NUCLEOTIDE SEQUENCE [LARGE SCALE GENOMIC DNA]</scope>
    <source>
        <strain evidence="1 2">1.58</strain>
    </source>
</reference>